<organism evidence="1 2">
    <name type="scientific">Novipirellula herctigrandis</name>
    <dbReference type="NCBI Taxonomy" id="2527986"/>
    <lineage>
        <taxon>Bacteria</taxon>
        <taxon>Pseudomonadati</taxon>
        <taxon>Planctomycetota</taxon>
        <taxon>Planctomycetia</taxon>
        <taxon>Pirellulales</taxon>
        <taxon>Pirellulaceae</taxon>
        <taxon>Novipirellula</taxon>
    </lineage>
</organism>
<name>A0A5C5Z426_9BACT</name>
<gene>
    <name evidence="1" type="ORF">CA13_30340</name>
</gene>
<keyword evidence="2" id="KW-1185">Reference proteome</keyword>
<dbReference type="AlphaFoldDB" id="A0A5C5Z426"/>
<reference evidence="1 2" key="1">
    <citation type="submission" date="2019-02" db="EMBL/GenBank/DDBJ databases">
        <title>Deep-cultivation of Planctomycetes and their phenomic and genomic characterization uncovers novel biology.</title>
        <authorList>
            <person name="Wiegand S."/>
            <person name="Jogler M."/>
            <person name="Boedeker C."/>
            <person name="Pinto D."/>
            <person name="Vollmers J."/>
            <person name="Rivas-Marin E."/>
            <person name="Kohn T."/>
            <person name="Peeters S.H."/>
            <person name="Heuer A."/>
            <person name="Rast P."/>
            <person name="Oberbeckmann S."/>
            <person name="Bunk B."/>
            <person name="Jeske O."/>
            <person name="Meyerdierks A."/>
            <person name="Storesund J.E."/>
            <person name="Kallscheuer N."/>
            <person name="Luecker S."/>
            <person name="Lage O.M."/>
            <person name="Pohl T."/>
            <person name="Merkel B.J."/>
            <person name="Hornburger P."/>
            <person name="Mueller R.-W."/>
            <person name="Bruemmer F."/>
            <person name="Labrenz M."/>
            <person name="Spormann A.M."/>
            <person name="Op Den Camp H."/>
            <person name="Overmann J."/>
            <person name="Amann R."/>
            <person name="Jetten M.S.M."/>
            <person name="Mascher T."/>
            <person name="Medema M.H."/>
            <person name="Devos D.P."/>
            <person name="Kaster A.-K."/>
            <person name="Ovreas L."/>
            <person name="Rohde M."/>
            <person name="Galperin M.Y."/>
            <person name="Jogler C."/>
        </authorList>
    </citation>
    <scope>NUCLEOTIDE SEQUENCE [LARGE SCALE GENOMIC DNA]</scope>
    <source>
        <strain evidence="1 2">CA13</strain>
    </source>
</reference>
<sequence length="62" mass="7285">MRIDNLAPNVYRAFCYCWGLSKAAIRVHRGTKREPNVIEFLKSWELTYDSFPRTADITFSDN</sequence>
<dbReference type="Proteomes" id="UP000315010">
    <property type="component" value="Unassembled WGS sequence"/>
</dbReference>
<proteinExistence type="predicted"/>
<protein>
    <submittedName>
        <fullName evidence="1">Uncharacterized protein</fullName>
    </submittedName>
</protein>
<accession>A0A5C5Z426</accession>
<dbReference type="RefSeq" id="WP_146397575.1">
    <property type="nucleotide sequence ID" value="NZ_SJPJ01000001.1"/>
</dbReference>
<dbReference type="EMBL" id="SJPJ01000001">
    <property type="protein sequence ID" value="TWT81581.1"/>
    <property type="molecule type" value="Genomic_DNA"/>
</dbReference>
<evidence type="ECO:0000313" key="1">
    <source>
        <dbReference type="EMBL" id="TWT81581.1"/>
    </source>
</evidence>
<comment type="caution">
    <text evidence="1">The sequence shown here is derived from an EMBL/GenBank/DDBJ whole genome shotgun (WGS) entry which is preliminary data.</text>
</comment>
<evidence type="ECO:0000313" key="2">
    <source>
        <dbReference type="Proteomes" id="UP000315010"/>
    </source>
</evidence>